<reference evidence="6 7" key="2">
    <citation type="submission" date="2014-10" db="EMBL/GenBank/DDBJ databases">
        <title>Comparative genomics of the Paenibacillus odorifer group.</title>
        <authorList>
            <person name="Tsai Y.-C."/>
            <person name="Martin N."/>
            <person name="Korlach J."/>
            <person name="Wiedmann M."/>
        </authorList>
    </citation>
    <scope>NUCLEOTIDE SEQUENCE [LARGE SCALE GENOMIC DNA]</scope>
    <source>
        <strain evidence="6 7">DSM 18334</strain>
    </source>
</reference>
<keyword evidence="3" id="KW-0808">Transferase</keyword>
<comment type="pathway">
    <text evidence="1">Lipid metabolism.</text>
</comment>
<dbReference type="SUPFAM" id="SSF53335">
    <property type="entry name" value="S-adenosyl-L-methionine-dependent methyltransferases"/>
    <property type="match status" value="1"/>
</dbReference>
<dbReference type="InterPro" id="IPR029063">
    <property type="entry name" value="SAM-dependent_MTases_sf"/>
</dbReference>
<dbReference type="EMBL" id="JQCR01000003">
    <property type="protein sequence ID" value="KGE17652.1"/>
    <property type="molecule type" value="Genomic_DNA"/>
</dbReference>
<feature type="domain" description="Methyltransferase type 11" evidence="5">
    <location>
        <begin position="39"/>
        <end position="132"/>
    </location>
</feature>
<dbReference type="GO" id="GO:0008757">
    <property type="term" value="F:S-adenosylmethionine-dependent methyltransferase activity"/>
    <property type="evidence" value="ECO:0007669"/>
    <property type="project" value="InterPro"/>
</dbReference>
<comment type="caution">
    <text evidence="6">The sequence shown here is derived from an EMBL/GenBank/DDBJ whole genome shotgun (WGS) entry which is preliminary data.</text>
</comment>
<dbReference type="CDD" id="cd02440">
    <property type="entry name" value="AdoMet_MTases"/>
    <property type="match status" value="1"/>
</dbReference>
<proteinExistence type="predicted"/>
<evidence type="ECO:0000256" key="1">
    <source>
        <dbReference type="ARBA" id="ARBA00005189"/>
    </source>
</evidence>
<dbReference type="RefSeq" id="WP_036656778.1">
    <property type="nucleotide sequence ID" value="NZ_JQCR01000003.1"/>
</dbReference>
<dbReference type="Proteomes" id="UP000029734">
    <property type="component" value="Unassembled WGS sequence"/>
</dbReference>
<evidence type="ECO:0000256" key="4">
    <source>
        <dbReference type="ARBA" id="ARBA00025707"/>
    </source>
</evidence>
<gene>
    <name evidence="6" type="ORF">PWYN_24060</name>
</gene>
<evidence type="ECO:0000256" key="2">
    <source>
        <dbReference type="ARBA" id="ARBA00022603"/>
    </source>
</evidence>
<comment type="pathway">
    <text evidence="4">Phospholipid metabolism.</text>
</comment>
<organism evidence="6 7">
    <name type="scientific">Paenibacillus wynnii</name>
    <dbReference type="NCBI Taxonomy" id="268407"/>
    <lineage>
        <taxon>Bacteria</taxon>
        <taxon>Bacillati</taxon>
        <taxon>Bacillota</taxon>
        <taxon>Bacilli</taxon>
        <taxon>Bacillales</taxon>
        <taxon>Paenibacillaceae</taxon>
        <taxon>Paenibacillus</taxon>
    </lineage>
</organism>
<dbReference type="AlphaFoldDB" id="A0A098M7X7"/>
<evidence type="ECO:0000313" key="6">
    <source>
        <dbReference type="EMBL" id="KGE17652.1"/>
    </source>
</evidence>
<sequence length="239" mass="27281">MKYFDMLAKLGIGNAHPGGFAATLRQLEQFPIPTNSRILEVGCGTGRTSCYLAAQGHDVVGLDIRPDMIAKAKKRAEKENATLTFLEGDAISLPFPDESFDVILVESVSIFTDTGKAFSEYYRVLRFGGQLFDREMIQRKPMPIEINQEITKFYHVDRLWDIKDWSALVQTVGFIRSQIEGPFMFPKSSEDLFEHPDYYQQIDVGSFLDLSIWEIISKYNNIMDSYEEYIGYILVIGTK</sequence>
<dbReference type="Gene3D" id="3.40.50.150">
    <property type="entry name" value="Vaccinia Virus protein VP39"/>
    <property type="match status" value="1"/>
</dbReference>
<name>A0A098M7X7_9BACL</name>
<keyword evidence="2" id="KW-0489">Methyltransferase</keyword>
<dbReference type="STRING" id="268407.PWYN_24060"/>
<dbReference type="PANTHER" id="PTHR44307">
    <property type="entry name" value="PHOSPHOETHANOLAMINE METHYLTRANSFERASE"/>
    <property type="match status" value="1"/>
</dbReference>
<reference evidence="6 7" key="1">
    <citation type="submission" date="2014-08" db="EMBL/GenBank/DDBJ databases">
        <authorList>
            <person name="den Bakker H.C."/>
        </authorList>
    </citation>
    <scope>NUCLEOTIDE SEQUENCE [LARGE SCALE GENOMIC DNA]</scope>
    <source>
        <strain evidence="6 7">DSM 18334</strain>
    </source>
</reference>
<accession>A0A098M7X7</accession>
<keyword evidence="7" id="KW-1185">Reference proteome</keyword>
<dbReference type="InterPro" id="IPR013216">
    <property type="entry name" value="Methyltransf_11"/>
</dbReference>
<dbReference type="GO" id="GO:0032259">
    <property type="term" value="P:methylation"/>
    <property type="evidence" value="ECO:0007669"/>
    <property type="project" value="UniProtKB-KW"/>
</dbReference>
<evidence type="ECO:0000256" key="3">
    <source>
        <dbReference type="ARBA" id="ARBA00022679"/>
    </source>
</evidence>
<dbReference type="Pfam" id="PF08241">
    <property type="entry name" value="Methyltransf_11"/>
    <property type="match status" value="1"/>
</dbReference>
<dbReference type="OrthoDB" id="43862at2"/>
<dbReference type="eggNOG" id="COG2226">
    <property type="taxonomic scope" value="Bacteria"/>
</dbReference>
<evidence type="ECO:0000313" key="7">
    <source>
        <dbReference type="Proteomes" id="UP000029734"/>
    </source>
</evidence>
<evidence type="ECO:0000259" key="5">
    <source>
        <dbReference type="Pfam" id="PF08241"/>
    </source>
</evidence>
<protein>
    <recommendedName>
        <fullName evidence="5">Methyltransferase type 11 domain-containing protein</fullName>
    </recommendedName>
</protein>
<dbReference type="PANTHER" id="PTHR44307:SF2">
    <property type="entry name" value="PHOSPHOETHANOLAMINE METHYLTRANSFERASE ISOFORM X1"/>
    <property type="match status" value="1"/>
</dbReference>